<feature type="transmembrane region" description="Helical" evidence="8">
    <location>
        <begin position="117"/>
        <end position="141"/>
    </location>
</feature>
<comment type="subcellular location">
    <subcellularLocation>
        <location evidence="1">Membrane</location>
        <topology evidence="1">Multi-pass membrane protein</topology>
    </subcellularLocation>
</comment>
<feature type="transmembrane region" description="Helical" evidence="8">
    <location>
        <begin position="338"/>
        <end position="359"/>
    </location>
</feature>
<feature type="transmembrane region" description="Helical" evidence="8">
    <location>
        <begin position="188"/>
        <end position="213"/>
    </location>
</feature>
<accession>A0A8H6RWK4</accession>
<evidence type="ECO:0000256" key="2">
    <source>
        <dbReference type="ARBA" id="ARBA00022448"/>
    </source>
</evidence>
<dbReference type="GO" id="GO:0015297">
    <property type="term" value="F:antiporter activity"/>
    <property type="evidence" value="ECO:0007669"/>
    <property type="project" value="InterPro"/>
</dbReference>
<dbReference type="AlphaFoldDB" id="A0A8H6RWK4"/>
<evidence type="ECO:0000313" key="10">
    <source>
        <dbReference type="EMBL" id="KAF7198461.1"/>
    </source>
</evidence>
<feature type="transmembrane region" description="Helical" evidence="8">
    <location>
        <begin position="153"/>
        <end position="176"/>
    </location>
</feature>
<gene>
    <name evidence="10" type="ORF">HII31_00200</name>
</gene>
<feature type="domain" description="Cation/H+ exchanger transmembrane" evidence="9">
    <location>
        <begin position="36"/>
        <end position="421"/>
    </location>
</feature>
<dbReference type="Pfam" id="PF00999">
    <property type="entry name" value="Na_H_Exchanger"/>
    <property type="match status" value="1"/>
</dbReference>
<evidence type="ECO:0000256" key="3">
    <source>
        <dbReference type="ARBA" id="ARBA00022692"/>
    </source>
</evidence>
<dbReference type="EMBL" id="JABCIY010000001">
    <property type="protein sequence ID" value="KAF7198461.1"/>
    <property type="molecule type" value="Genomic_DNA"/>
</dbReference>
<organism evidence="10 11">
    <name type="scientific">Pseudocercospora fuligena</name>
    <dbReference type="NCBI Taxonomy" id="685502"/>
    <lineage>
        <taxon>Eukaryota</taxon>
        <taxon>Fungi</taxon>
        <taxon>Dikarya</taxon>
        <taxon>Ascomycota</taxon>
        <taxon>Pezizomycotina</taxon>
        <taxon>Dothideomycetes</taxon>
        <taxon>Dothideomycetidae</taxon>
        <taxon>Mycosphaerellales</taxon>
        <taxon>Mycosphaerellaceae</taxon>
        <taxon>Pseudocercospora</taxon>
    </lineage>
</organism>
<dbReference type="InterPro" id="IPR038770">
    <property type="entry name" value="Na+/solute_symporter_sf"/>
</dbReference>
<evidence type="ECO:0000259" key="9">
    <source>
        <dbReference type="Pfam" id="PF00999"/>
    </source>
</evidence>
<evidence type="ECO:0000313" key="11">
    <source>
        <dbReference type="Proteomes" id="UP000660729"/>
    </source>
</evidence>
<protein>
    <submittedName>
        <fullName evidence="10">K(+)/H(+) antiporter 1</fullName>
    </submittedName>
</protein>
<comment type="caution">
    <text evidence="10">The sequence shown here is derived from an EMBL/GenBank/DDBJ whole genome shotgun (WGS) entry which is preliminary data.</text>
</comment>
<dbReference type="GO" id="GO:0016020">
    <property type="term" value="C:membrane"/>
    <property type="evidence" value="ECO:0007669"/>
    <property type="project" value="UniProtKB-SubCell"/>
</dbReference>
<feature type="transmembrane region" description="Helical" evidence="8">
    <location>
        <begin position="86"/>
        <end position="105"/>
    </location>
</feature>
<dbReference type="InterPro" id="IPR006153">
    <property type="entry name" value="Cation/H_exchanger_TM"/>
</dbReference>
<dbReference type="PANTHER" id="PTHR32468">
    <property type="entry name" value="CATION/H + ANTIPORTER"/>
    <property type="match status" value="1"/>
</dbReference>
<dbReference type="PANTHER" id="PTHR32468:SF0">
    <property type="entry name" value="K(+)_H(+) ANTIPORTER 1"/>
    <property type="match status" value="1"/>
</dbReference>
<feature type="transmembrane region" description="Helical" evidence="8">
    <location>
        <begin position="219"/>
        <end position="238"/>
    </location>
</feature>
<feature type="transmembrane region" description="Helical" evidence="8">
    <location>
        <begin position="371"/>
        <end position="396"/>
    </location>
</feature>
<feature type="transmembrane region" description="Helical" evidence="8">
    <location>
        <begin position="259"/>
        <end position="284"/>
    </location>
</feature>
<name>A0A8H6RWK4_9PEZI</name>
<keyword evidence="3 8" id="KW-0812">Transmembrane</keyword>
<dbReference type="InterPro" id="IPR050794">
    <property type="entry name" value="CPA2_transporter"/>
</dbReference>
<feature type="transmembrane region" description="Helical" evidence="8">
    <location>
        <begin position="23"/>
        <end position="44"/>
    </location>
</feature>
<dbReference type="GO" id="GO:1902600">
    <property type="term" value="P:proton transmembrane transport"/>
    <property type="evidence" value="ECO:0007669"/>
    <property type="project" value="InterPro"/>
</dbReference>
<feature type="transmembrane region" description="Helical" evidence="8">
    <location>
        <begin position="402"/>
        <end position="424"/>
    </location>
</feature>
<feature type="transmembrane region" description="Helical" evidence="8">
    <location>
        <begin position="56"/>
        <end position="74"/>
    </location>
</feature>
<reference evidence="10" key="1">
    <citation type="submission" date="2020-04" db="EMBL/GenBank/DDBJ databases">
        <title>Draft genome resource of the tomato pathogen Pseudocercospora fuligena.</title>
        <authorList>
            <person name="Zaccaron A."/>
        </authorList>
    </citation>
    <scope>NUCLEOTIDE SEQUENCE</scope>
    <source>
        <strain evidence="10">PF001</strain>
    </source>
</reference>
<keyword evidence="11" id="KW-1185">Reference proteome</keyword>
<dbReference type="Proteomes" id="UP000660729">
    <property type="component" value="Unassembled WGS sequence"/>
</dbReference>
<keyword evidence="6 8" id="KW-0472">Membrane</keyword>
<sequence>MVSSQTGLFEGQSPLQYDASNPIILFLFQVVIILIVSHLVHLVLSRLYQPRVVSEVVGGLILGPSVLGHVPDYMDTLFPASAKPVFTAASTLGLIFLMFLVGLETDLTVVRKHWRSATAVAGLGIIIPFGLGVAVAVGLYHHIESRNENAASFGVFVLFVGLAMAITAFPVLARILMELDLLTSPVGLIALSAGVANDVVGWTLLGVSVALAQASSGEVAVYMLLCCIGWALLMVYGIRPLLRRFVRSSLSEASNPADIQLAAISLLVLVSALFTGMIGIHPIFGAFLAGAIVPKEGGYHEKLELRFAPVIYNVLLPPFFALSGINTNISGLTSGVDWGYVVAVCSIAFVGKVIGGFIAAKLCKIKTRESWTIGVLMSCKGIVELIALNIGLQAGIISQETFTIFVVMAVILTGLTQPLVRWLFPMSLRDPHGQIYTSKSEQSLVQSSQSTSERVLPSPHETSEKPSMVFGVRETC</sequence>
<keyword evidence="5" id="KW-0406">Ion transport</keyword>
<evidence type="ECO:0000256" key="7">
    <source>
        <dbReference type="SAM" id="MobiDB-lite"/>
    </source>
</evidence>
<feature type="region of interest" description="Disordered" evidence="7">
    <location>
        <begin position="439"/>
        <end position="467"/>
    </location>
</feature>
<dbReference type="Gene3D" id="1.20.1530.20">
    <property type="match status" value="1"/>
</dbReference>
<keyword evidence="4 8" id="KW-1133">Transmembrane helix</keyword>
<evidence type="ECO:0000256" key="4">
    <source>
        <dbReference type="ARBA" id="ARBA00022989"/>
    </source>
</evidence>
<dbReference type="OrthoDB" id="2687058at2759"/>
<evidence type="ECO:0000256" key="5">
    <source>
        <dbReference type="ARBA" id="ARBA00023065"/>
    </source>
</evidence>
<evidence type="ECO:0000256" key="1">
    <source>
        <dbReference type="ARBA" id="ARBA00004141"/>
    </source>
</evidence>
<proteinExistence type="predicted"/>
<evidence type="ECO:0000256" key="8">
    <source>
        <dbReference type="SAM" id="Phobius"/>
    </source>
</evidence>
<feature type="compositionally biased region" description="Polar residues" evidence="7">
    <location>
        <begin position="439"/>
        <end position="453"/>
    </location>
</feature>
<keyword evidence="2" id="KW-0813">Transport</keyword>
<evidence type="ECO:0000256" key="6">
    <source>
        <dbReference type="ARBA" id="ARBA00023136"/>
    </source>
</evidence>